<sequence length="147" mass="16945">MFHSRHVLHNRAAMDGYFIRATGSTPSIEFNPAKGLLEITGVSTPDDPLSFYGHIFSLLHEFESANKKEIVVNFGLKNMTGSTTYIYILVKKLISLQNDTRKVVFNWYYEKNNEKILEVGKEISQHYQHPFNYIGVFKIKQSLRQAS</sequence>
<feature type="domain" description="SiaC family regulatory phosphoprotein" evidence="1">
    <location>
        <begin position="19"/>
        <end position="134"/>
    </location>
</feature>
<proteinExistence type="predicted"/>
<dbReference type="Proteomes" id="UP001065174">
    <property type="component" value="Chromosome"/>
</dbReference>
<dbReference type="RefSeq" id="WP_262308533.1">
    <property type="nucleotide sequence ID" value="NZ_CP106679.1"/>
</dbReference>
<gene>
    <name evidence="2" type="ORF">N6H18_12085</name>
</gene>
<name>A0ABY6CKP2_9BACT</name>
<protein>
    <submittedName>
        <fullName evidence="2">DUF1987 domain-containing protein</fullName>
    </submittedName>
</protein>
<evidence type="ECO:0000313" key="3">
    <source>
        <dbReference type="Proteomes" id="UP001065174"/>
    </source>
</evidence>
<evidence type="ECO:0000259" key="1">
    <source>
        <dbReference type="Pfam" id="PF09345"/>
    </source>
</evidence>
<evidence type="ECO:0000313" key="2">
    <source>
        <dbReference type="EMBL" id="UXP31089.1"/>
    </source>
</evidence>
<dbReference type="Pfam" id="PF09345">
    <property type="entry name" value="SiaC"/>
    <property type="match status" value="1"/>
</dbReference>
<dbReference type="EMBL" id="CP106679">
    <property type="protein sequence ID" value="UXP31089.1"/>
    <property type="molecule type" value="Genomic_DNA"/>
</dbReference>
<accession>A0ABY6CKP2</accession>
<dbReference type="InterPro" id="IPR018530">
    <property type="entry name" value="SiaC"/>
</dbReference>
<keyword evidence="3" id="KW-1185">Reference proteome</keyword>
<organism evidence="2 3">
    <name type="scientific">Reichenbachiella agarivorans</name>
    <dbReference type="NCBI Taxonomy" id="2979464"/>
    <lineage>
        <taxon>Bacteria</taxon>
        <taxon>Pseudomonadati</taxon>
        <taxon>Bacteroidota</taxon>
        <taxon>Cytophagia</taxon>
        <taxon>Cytophagales</taxon>
        <taxon>Reichenbachiellaceae</taxon>
        <taxon>Reichenbachiella</taxon>
    </lineage>
</organism>
<reference evidence="2" key="1">
    <citation type="submission" date="2022-09" db="EMBL/GenBank/DDBJ databases">
        <title>Comparative genomics and taxonomic characterization of three novel marine species of genus Reichenbachiella exhibiting antioxidant and polysaccharide degradation activities.</title>
        <authorList>
            <person name="Muhammad N."/>
            <person name="Lee Y.-J."/>
            <person name="Ko J."/>
            <person name="Kim S.-G."/>
        </authorList>
    </citation>
    <scope>NUCLEOTIDE SEQUENCE</scope>
    <source>
        <strain evidence="2">BKB1-1</strain>
    </source>
</reference>